<gene>
    <name evidence="3" type="ORF">BDV95DRAFT_503161</name>
</gene>
<proteinExistence type="predicted"/>
<dbReference type="Proteomes" id="UP000481861">
    <property type="component" value="Unassembled WGS sequence"/>
</dbReference>
<keyword evidence="4" id="KW-1185">Reference proteome</keyword>
<reference evidence="3 4" key="1">
    <citation type="submission" date="2020-01" db="EMBL/GenBank/DDBJ databases">
        <authorList>
            <consortium name="DOE Joint Genome Institute"/>
            <person name="Haridas S."/>
            <person name="Albert R."/>
            <person name="Binder M."/>
            <person name="Bloem J."/>
            <person name="Labutti K."/>
            <person name="Salamov A."/>
            <person name="Andreopoulos B."/>
            <person name="Baker S.E."/>
            <person name="Barry K."/>
            <person name="Bills G."/>
            <person name="Bluhm B.H."/>
            <person name="Cannon C."/>
            <person name="Castanera R."/>
            <person name="Culley D.E."/>
            <person name="Daum C."/>
            <person name="Ezra D."/>
            <person name="Gonzalez J.B."/>
            <person name="Henrissat B."/>
            <person name="Kuo A."/>
            <person name="Liang C."/>
            <person name="Lipzen A."/>
            <person name="Lutzoni F."/>
            <person name="Magnuson J."/>
            <person name="Mondo S."/>
            <person name="Nolan M."/>
            <person name="Ohm R."/>
            <person name="Pangilinan J."/>
            <person name="Park H.-J.H."/>
            <person name="Ramirez L."/>
            <person name="Alfaro M."/>
            <person name="Sun H."/>
            <person name="Tritt A."/>
            <person name="Yoshinaga Y."/>
            <person name="Zwiers L.-H.L."/>
            <person name="Turgeon B.G."/>
            <person name="Goodwin S.B."/>
            <person name="Spatafora J.W."/>
            <person name="Crous P.W."/>
            <person name="Grigoriev I.V."/>
        </authorList>
    </citation>
    <scope>NUCLEOTIDE SEQUENCE [LARGE SCALE GENOMIC DNA]</scope>
    <source>
        <strain evidence="3 4">CBS 611.86</strain>
    </source>
</reference>
<name>A0A7C8M6I8_9PLEO</name>
<sequence length="1087" mass="121442">MADIATELSHELTRIIACPYPASLIRLADLLARADNLTVQACLHDRPPCAVTKLATIVSATLDHWTYSLCVLHSLCSSRDFRHKLLLQNPGLINDLLKRAIITPRQELDECARLCVLLLSNPLPPTIPLPDSARPFFLRVFERAAVKPNGSSLYPIYSMLNGCTSLLRLLKSEELDGLDHDLCQILSAKGKGENAMLLLWCFGIVLFMEHPREVCGTLAPEQTFAQQTTNADTSERQWKTRSGRKLFSTAEDHRKVMNMASLSVIWATKGDVGVSDTEAMEGIRIAIRTLQVIDPQVRESWPRSSAPAGQTFSKLATRILRQGIHPTVQLQALGFYATIAGEKNSMEPLVAQYELSLLDLTSIRTDSTFLGEALDISLPVFAPRLQGSSIQRILAAILGASSRIESSHALRCAFILVKRLAAILPLSAPLRSHFLLALSSNELQDSVRQFLRIDPVSLCGLNGANLCETSTTILRRELVSTTISLLLSLALAQSTDPRLQHSIIMALIGKQQQLGETIGQCSHPESASLRPAISFVQQECTPSTGQDWRKDLKSVLQSQSSHHSDSVVHFVGKICRDLEMRCETVEEPLRNERVKTKILEAELYQLREDKVFLETAKTDQDCYTYGLEEDLKNQHDKNHKLSTKLQELRGEFDEATRRADETLRIAQENFNEIESRLQSSILTQKEGLLAQSREIDRLKKDNVRLTDKLQEQVHEKASLDALYETLAINFQNVERSLEGERETVIRQSEEMNDIKQKTADLESRQHETEGRLLAATEQREQLQFQHLELTRFSEEALHDLEAKHANDLETAAFKADEEHTRLNDRLHEALQIRERTEEAYREIQTDLRLVQGTVPMLETRIQELTDDCLGKDEELQKLKHERIALQAFLNGSADNPVTIDSGLQSNNALRTRATTQHRLRKPILQTEDIVPRAATGTQGVTNTAMEDVANASFSSSDSYFSQDGPTPKRTKPRRSVRTPSVQASYSSKAGLSSRTVPKLAATTKSAALKPMSPNRRHTTVGFAITEKEEDKYETQKSSDFGGRRGSLHNMEQVEFGLDGTLASTPFTPGAFTTGTGRDPEEGTTTEL</sequence>
<evidence type="ECO:0000256" key="2">
    <source>
        <dbReference type="SAM" id="MobiDB-lite"/>
    </source>
</evidence>
<feature type="compositionally biased region" description="Low complexity" evidence="2">
    <location>
        <begin position="1064"/>
        <end position="1076"/>
    </location>
</feature>
<evidence type="ECO:0000256" key="1">
    <source>
        <dbReference type="SAM" id="Coils"/>
    </source>
</evidence>
<organism evidence="3 4">
    <name type="scientific">Massariosphaeria phaeospora</name>
    <dbReference type="NCBI Taxonomy" id="100035"/>
    <lineage>
        <taxon>Eukaryota</taxon>
        <taxon>Fungi</taxon>
        <taxon>Dikarya</taxon>
        <taxon>Ascomycota</taxon>
        <taxon>Pezizomycotina</taxon>
        <taxon>Dothideomycetes</taxon>
        <taxon>Pleosporomycetidae</taxon>
        <taxon>Pleosporales</taxon>
        <taxon>Pleosporales incertae sedis</taxon>
        <taxon>Massariosphaeria</taxon>
    </lineage>
</organism>
<comment type="caution">
    <text evidence="3">The sequence shown here is derived from an EMBL/GenBank/DDBJ whole genome shotgun (WGS) entry which is preliminary data.</text>
</comment>
<keyword evidence="1" id="KW-0175">Coiled coil</keyword>
<feature type="region of interest" description="Disordered" evidence="2">
    <location>
        <begin position="954"/>
        <end position="997"/>
    </location>
</feature>
<accession>A0A7C8M6I8</accession>
<feature type="region of interest" description="Disordered" evidence="2">
    <location>
        <begin position="1021"/>
        <end position="1087"/>
    </location>
</feature>
<protein>
    <submittedName>
        <fullName evidence="3">Uncharacterized protein</fullName>
    </submittedName>
</protein>
<evidence type="ECO:0000313" key="3">
    <source>
        <dbReference type="EMBL" id="KAF2867203.1"/>
    </source>
</evidence>
<dbReference type="AlphaFoldDB" id="A0A7C8M6I8"/>
<feature type="compositionally biased region" description="Basic and acidic residues" evidence="2">
    <location>
        <begin position="1025"/>
        <end position="1036"/>
    </location>
</feature>
<feature type="compositionally biased region" description="Polar residues" evidence="2">
    <location>
        <begin position="977"/>
        <end position="995"/>
    </location>
</feature>
<dbReference type="EMBL" id="JAADJZ010000024">
    <property type="protein sequence ID" value="KAF2867203.1"/>
    <property type="molecule type" value="Genomic_DNA"/>
</dbReference>
<dbReference type="OrthoDB" id="5332870at2759"/>
<evidence type="ECO:0000313" key="4">
    <source>
        <dbReference type="Proteomes" id="UP000481861"/>
    </source>
</evidence>
<feature type="coiled-coil region" evidence="1">
    <location>
        <begin position="631"/>
        <end position="757"/>
    </location>
</feature>